<dbReference type="PROSITE" id="PS50965">
    <property type="entry name" value="NERD"/>
    <property type="match status" value="1"/>
</dbReference>
<evidence type="ECO:0000313" key="2">
    <source>
        <dbReference type="EMBL" id="MDO7789096.1"/>
    </source>
</evidence>
<dbReference type="InterPro" id="IPR011528">
    <property type="entry name" value="NERD"/>
</dbReference>
<evidence type="ECO:0000313" key="3">
    <source>
        <dbReference type="Proteomes" id="UP001172911"/>
    </source>
</evidence>
<dbReference type="AlphaFoldDB" id="A0AAW7ZKY6"/>
<reference evidence="2" key="1">
    <citation type="journal article" date="2023" name="J. Hazard. Mater.">
        <title>Anaerobic biodegradation of pyrene and benzo[a]pyrene by a new sulfate-reducing Desulforamulus aquiferis strain DSA.</title>
        <authorList>
            <person name="Zhang Z."/>
            <person name="Sun J."/>
            <person name="Gong X."/>
            <person name="Wang C."/>
            <person name="Wang H."/>
        </authorList>
    </citation>
    <scope>NUCLEOTIDE SEQUENCE</scope>
    <source>
        <strain evidence="2">DSA</strain>
    </source>
</reference>
<evidence type="ECO:0000259" key="1">
    <source>
        <dbReference type="PROSITE" id="PS50965"/>
    </source>
</evidence>
<accession>A0AAW7ZKY6</accession>
<proteinExistence type="predicted"/>
<reference evidence="2" key="2">
    <citation type="submission" date="2023-03" db="EMBL/GenBank/DDBJ databases">
        <authorList>
            <person name="Zhang Z."/>
        </authorList>
    </citation>
    <scope>NUCLEOTIDE SEQUENCE</scope>
    <source>
        <strain evidence="2">DSA</strain>
    </source>
</reference>
<gene>
    <name evidence="2" type="ORF">P6N53_17940</name>
</gene>
<comment type="caution">
    <text evidence="2">The sequence shown here is derived from an EMBL/GenBank/DDBJ whole genome shotgun (WGS) entry which is preliminary data.</text>
</comment>
<keyword evidence="3" id="KW-1185">Reference proteome</keyword>
<name>A0AAW7ZKY6_9FIRM</name>
<sequence>MENYIKNKEPRRGLLGFLSKIFFDSSSVGKGSDGEKKVAWELFTRLSDHWLVINDLKITRGNVKSQVDHLLLGPPGIFSLETKNWNTAACDCQGEWLRFQHGMWIPQKSPAVQCKKQIFSLEQILKEEDEAVLVYGIIVFASAGKFDFSEARLPENVMVYGLPGLIEYLNRLEKTRHQYNQRQIERLAGHIYKGFC</sequence>
<protein>
    <submittedName>
        <fullName evidence="2">Nuclease-related domain-containing protein</fullName>
    </submittedName>
</protein>
<feature type="domain" description="NERD" evidence="1">
    <location>
        <begin position="30"/>
        <end position="144"/>
    </location>
</feature>
<dbReference type="Proteomes" id="UP001172911">
    <property type="component" value="Unassembled WGS sequence"/>
</dbReference>
<organism evidence="2 3">
    <name type="scientific">Desulforamulus aquiferis</name>
    <dbReference type="NCBI Taxonomy" id="1397668"/>
    <lineage>
        <taxon>Bacteria</taxon>
        <taxon>Bacillati</taxon>
        <taxon>Bacillota</taxon>
        <taxon>Clostridia</taxon>
        <taxon>Eubacteriales</taxon>
        <taxon>Peptococcaceae</taxon>
        <taxon>Desulforamulus</taxon>
    </lineage>
</organism>
<dbReference type="RefSeq" id="WP_304545619.1">
    <property type="nucleotide sequence ID" value="NZ_JARPTC010000035.1"/>
</dbReference>
<dbReference type="Pfam" id="PF08378">
    <property type="entry name" value="NERD"/>
    <property type="match status" value="1"/>
</dbReference>
<dbReference type="EMBL" id="JARPTC010000035">
    <property type="protein sequence ID" value="MDO7789096.1"/>
    <property type="molecule type" value="Genomic_DNA"/>
</dbReference>